<evidence type="ECO:0000256" key="2">
    <source>
        <dbReference type="ARBA" id="ARBA00023125"/>
    </source>
</evidence>
<dbReference type="Pfam" id="PF01638">
    <property type="entry name" value="HxlR"/>
    <property type="match status" value="1"/>
</dbReference>
<protein>
    <submittedName>
        <fullName evidence="5">HxlR family transcriptional regulator</fullName>
    </submittedName>
</protein>
<keyword evidence="1" id="KW-0805">Transcription regulation</keyword>
<name>A0A919W3P3_9ACTN</name>
<dbReference type="PANTHER" id="PTHR33204:SF18">
    <property type="entry name" value="TRANSCRIPTIONAL REGULATORY PROTEIN"/>
    <property type="match status" value="1"/>
</dbReference>
<reference evidence="5 6" key="1">
    <citation type="submission" date="2021-03" db="EMBL/GenBank/DDBJ databases">
        <title>Whole genome shotgun sequence of Actinoplanes toevensis NBRC 105298.</title>
        <authorList>
            <person name="Komaki H."/>
            <person name="Tamura T."/>
        </authorList>
    </citation>
    <scope>NUCLEOTIDE SEQUENCE [LARGE SCALE GENOMIC DNA]</scope>
    <source>
        <strain evidence="5 6">NBRC 105298</strain>
    </source>
</reference>
<keyword evidence="2" id="KW-0238">DNA-binding</keyword>
<keyword evidence="6" id="KW-1185">Reference proteome</keyword>
<feature type="domain" description="HTH hxlR-type" evidence="4">
    <location>
        <begin position="14"/>
        <end position="113"/>
    </location>
</feature>
<dbReference type="EMBL" id="BOQN01000062">
    <property type="protein sequence ID" value="GIM93004.1"/>
    <property type="molecule type" value="Genomic_DNA"/>
</dbReference>
<dbReference type="InterPro" id="IPR002577">
    <property type="entry name" value="HTH_HxlR"/>
</dbReference>
<dbReference type="PROSITE" id="PS51118">
    <property type="entry name" value="HTH_HXLR"/>
    <property type="match status" value="1"/>
</dbReference>
<proteinExistence type="predicted"/>
<evidence type="ECO:0000313" key="5">
    <source>
        <dbReference type="EMBL" id="GIM93004.1"/>
    </source>
</evidence>
<dbReference type="InterPro" id="IPR036388">
    <property type="entry name" value="WH-like_DNA-bd_sf"/>
</dbReference>
<organism evidence="5 6">
    <name type="scientific">Paractinoplanes toevensis</name>
    <dbReference type="NCBI Taxonomy" id="571911"/>
    <lineage>
        <taxon>Bacteria</taxon>
        <taxon>Bacillati</taxon>
        <taxon>Actinomycetota</taxon>
        <taxon>Actinomycetes</taxon>
        <taxon>Micromonosporales</taxon>
        <taxon>Micromonosporaceae</taxon>
        <taxon>Paractinoplanes</taxon>
    </lineage>
</organism>
<keyword evidence="3" id="KW-0804">Transcription</keyword>
<dbReference type="RefSeq" id="WP_213008837.1">
    <property type="nucleotide sequence ID" value="NZ_BOQN01000062.1"/>
</dbReference>
<evidence type="ECO:0000259" key="4">
    <source>
        <dbReference type="PROSITE" id="PS51118"/>
    </source>
</evidence>
<dbReference type="Proteomes" id="UP000677082">
    <property type="component" value="Unassembled WGS sequence"/>
</dbReference>
<evidence type="ECO:0000256" key="3">
    <source>
        <dbReference type="ARBA" id="ARBA00023163"/>
    </source>
</evidence>
<evidence type="ECO:0000256" key="1">
    <source>
        <dbReference type="ARBA" id="ARBA00023015"/>
    </source>
</evidence>
<comment type="caution">
    <text evidence="5">The sequence shown here is derived from an EMBL/GenBank/DDBJ whole genome shotgun (WGS) entry which is preliminary data.</text>
</comment>
<dbReference type="AlphaFoldDB" id="A0A919W3P3"/>
<dbReference type="GO" id="GO:0003677">
    <property type="term" value="F:DNA binding"/>
    <property type="evidence" value="ECO:0007669"/>
    <property type="project" value="UniProtKB-KW"/>
</dbReference>
<dbReference type="SUPFAM" id="SSF46785">
    <property type="entry name" value="Winged helix' DNA-binding domain"/>
    <property type="match status" value="1"/>
</dbReference>
<dbReference type="Gene3D" id="1.10.10.10">
    <property type="entry name" value="Winged helix-like DNA-binding domain superfamily/Winged helix DNA-binding domain"/>
    <property type="match status" value="1"/>
</dbReference>
<dbReference type="PANTHER" id="PTHR33204">
    <property type="entry name" value="TRANSCRIPTIONAL REGULATOR, MARR FAMILY"/>
    <property type="match status" value="1"/>
</dbReference>
<sequence>MTARKPYVAPDALCSIERSLAVVGERWSLLILRQAHSGTTRFADFQSALGLSPQVLTARLTTLVAAGVLEPREYRVAGARTRVDYHLTVAGRELRLVLGALQQWGDDHLRSPGDPPAYGRRRVADERPVRVAFVAEDGRTAAVDEVSIAADPDRTFVKGLR</sequence>
<evidence type="ECO:0000313" key="6">
    <source>
        <dbReference type="Proteomes" id="UP000677082"/>
    </source>
</evidence>
<gene>
    <name evidence="5" type="ORF">Ato02nite_047970</name>
</gene>
<dbReference type="InterPro" id="IPR036390">
    <property type="entry name" value="WH_DNA-bd_sf"/>
</dbReference>
<accession>A0A919W3P3</accession>